<feature type="region of interest" description="Disordered" evidence="2">
    <location>
        <begin position="743"/>
        <end position="800"/>
    </location>
</feature>
<sequence>MEAQFSDVEFSDILSAFAEVDDMLIGWDVLTTPSRDDETLTQSVDQQLETDTNTSFPVNYDKLADELLTSAAAASMGVGPKPQNLAIPDELPVDMLNALQASSSSNKIISPEELGDRVRYLHPSSSVYQQAEPSRGLQGSIPPQYTLQQPHNLVQHHPQQQVQGKLQLVHIGGQHFAQETSIGSPLLANQVLLQQQQLDHAHILHAPQQQGFLQQQQQSQQEQETLPKQHFLPFEPPLPYLVQTPSSSLTAEQPSVSPARDSMEVSAGGSGGGGSLAAVRSGISGGSAAVATATSNLRNGAGEHDGDRGGCFSTLSISPALQSLQAKPNVSATAAGSGPTGPLSAPMGQWPNGALGTVAWTPVAHLPPVGQTSPMGLNPTTELQAIAGCSQALFAAPAFQAAQQQLMSYSTAAGTGLQEATGLGGPGPGTMAVGSVERASVQPWVLEQQRLLTPGAAAVKMEPVSLPITVPADMALGSAEAAAVAAAATTTVLTASGSAAAVARSLIPTAQSSVAVSPVTATAVAPVIMVTPQLRPVDAPAAATATSRTLGVSGSALLAELVAEAASGAWAAVATGLAPLPSSTGRTAEELLAGLDLQEVFTPPKPSHAKRIRGHVRRAAELKAQLADRVRAIQRLAAENADLRGRAKVLELVVKCRDEQLKLLRNYRTSDDGRLYFVEQLGWGEVPAAAPPGDSAAAMPNIGLNAAALATMPASGLLEMFGRLFADVSRSLAAVDADANVAAPGPGPGSAASSRTATHTHGLPSGQMPEASVPALTVAPAPPPPTSGACSSSGGDGSSWTMAMVTEAPATTSGGGNTGPRGPLVCLRRQMALLRNLLRYLGLVNEEACKLAFTTLTGKTAPPEPGHWLRVVQCLGLTKQQLADAAALHSCWQDWLSRIHSERRNIAAALNQLLSVNRYGATYFESVGQYGTDRDAIHKMHANVMRERILMVLTGEVFCCHILTDLQWARAVVQSYPYILDVRELSRAASQLYYSSIRGLMPCVAQS</sequence>
<comment type="caution">
    <text evidence="3">The sequence shown here is derived from an EMBL/GenBank/DDBJ whole genome shotgun (WGS) entry which is preliminary data.</text>
</comment>
<feature type="region of interest" description="Disordered" evidence="2">
    <location>
        <begin position="231"/>
        <end position="274"/>
    </location>
</feature>
<dbReference type="AlphaFoldDB" id="A0A8J4G877"/>
<feature type="compositionally biased region" description="Polar residues" evidence="2">
    <location>
        <begin position="243"/>
        <end position="256"/>
    </location>
</feature>
<reference evidence="3" key="1">
    <citation type="journal article" date="2021" name="Proc. Natl. Acad. Sci. U.S.A.">
        <title>Three genomes in the algal genus Volvox reveal the fate of a haploid sex-determining region after a transition to homothallism.</title>
        <authorList>
            <person name="Yamamoto K."/>
            <person name="Hamaji T."/>
            <person name="Kawai-Toyooka H."/>
            <person name="Matsuzaki R."/>
            <person name="Takahashi F."/>
            <person name="Nishimura Y."/>
            <person name="Kawachi M."/>
            <person name="Noguchi H."/>
            <person name="Minakuchi Y."/>
            <person name="Umen J.G."/>
            <person name="Toyoda A."/>
            <person name="Nozaki H."/>
        </authorList>
    </citation>
    <scope>NUCLEOTIDE SEQUENCE</scope>
    <source>
        <strain evidence="3">NIES-3785</strain>
    </source>
</reference>
<name>A0A8J4G877_9CHLO</name>
<evidence type="ECO:0000256" key="2">
    <source>
        <dbReference type="SAM" id="MobiDB-lite"/>
    </source>
</evidence>
<accession>A0A8J4G877</accession>
<evidence type="ECO:0000313" key="4">
    <source>
        <dbReference type="Proteomes" id="UP000722791"/>
    </source>
</evidence>
<keyword evidence="1" id="KW-0175">Coiled coil</keyword>
<organism evidence="3 4">
    <name type="scientific">Volvox reticuliferus</name>
    <dbReference type="NCBI Taxonomy" id="1737510"/>
    <lineage>
        <taxon>Eukaryota</taxon>
        <taxon>Viridiplantae</taxon>
        <taxon>Chlorophyta</taxon>
        <taxon>core chlorophytes</taxon>
        <taxon>Chlorophyceae</taxon>
        <taxon>CS clade</taxon>
        <taxon>Chlamydomonadales</taxon>
        <taxon>Volvocaceae</taxon>
        <taxon>Volvox</taxon>
    </lineage>
</organism>
<protein>
    <submittedName>
        <fullName evidence="3">Uncharacterized protein</fullName>
    </submittedName>
</protein>
<feature type="coiled-coil region" evidence="1">
    <location>
        <begin position="619"/>
        <end position="653"/>
    </location>
</feature>
<evidence type="ECO:0000256" key="1">
    <source>
        <dbReference type="SAM" id="Coils"/>
    </source>
</evidence>
<evidence type="ECO:0000313" key="3">
    <source>
        <dbReference type="EMBL" id="GIM02128.1"/>
    </source>
</evidence>
<dbReference type="Proteomes" id="UP000722791">
    <property type="component" value="Unassembled WGS sequence"/>
</dbReference>
<proteinExistence type="predicted"/>
<dbReference type="EMBL" id="BNCQ01000010">
    <property type="protein sequence ID" value="GIM02128.1"/>
    <property type="molecule type" value="Genomic_DNA"/>
</dbReference>
<gene>
    <name evidence="3" type="ORF">Vretimale_6839</name>
</gene>
<feature type="compositionally biased region" description="Low complexity" evidence="2">
    <location>
        <begin position="743"/>
        <end position="754"/>
    </location>
</feature>